<evidence type="ECO:0000256" key="1">
    <source>
        <dbReference type="ARBA" id="ARBA00004141"/>
    </source>
</evidence>
<evidence type="ECO:0000256" key="6">
    <source>
        <dbReference type="ARBA" id="ARBA00022692"/>
    </source>
</evidence>
<feature type="domain" description="K+ potassium transporter C-terminal" evidence="14">
    <location>
        <begin position="477"/>
        <end position="624"/>
    </location>
</feature>
<dbReference type="InterPro" id="IPR023051">
    <property type="entry name" value="Kup"/>
</dbReference>
<feature type="transmembrane region" description="Helical" evidence="12">
    <location>
        <begin position="421"/>
        <end position="442"/>
    </location>
</feature>
<dbReference type="InterPro" id="IPR003855">
    <property type="entry name" value="K+_transporter"/>
</dbReference>
<keyword evidence="3 12" id="KW-0813">Transport</keyword>
<reference evidence="15 16" key="1">
    <citation type="submission" date="2018-05" db="EMBL/GenBank/DDBJ databases">
        <title>Genomic Encyclopedia of Type Strains, Phase IV (KMG-IV): sequencing the most valuable type-strain genomes for metagenomic binning, comparative biology and taxonomic classification.</title>
        <authorList>
            <person name="Goeker M."/>
        </authorList>
    </citation>
    <scope>NUCLEOTIDE SEQUENCE [LARGE SCALE GENOMIC DNA]</scope>
    <source>
        <strain evidence="15 16">DSM 29661</strain>
    </source>
</reference>
<feature type="transmembrane region" description="Helical" evidence="12">
    <location>
        <begin position="247"/>
        <end position="269"/>
    </location>
</feature>
<dbReference type="InterPro" id="IPR053952">
    <property type="entry name" value="K_trans_C"/>
</dbReference>
<dbReference type="InterPro" id="IPR053951">
    <property type="entry name" value="K_trans_N"/>
</dbReference>
<comment type="function">
    <text evidence="12">Transport of potassium into the cell. Likely operates as a K(+):H(+) symporter.</text>
</comment>
<feature type="transmembrane region" description="Helical" evidence="12">
    <location>
        <begin position="48"/>
        <end position="71"/>
    </location>
</feature>
<feature type="domain" description="K+ potassium transporter integral membrane" evidence="13">
    <location>
        <begin position="14"/>
        <end position="465"/>
    </location>
</feature>
<feature type="transmembrane region" description="Helical" evidence="12">
    <location>
        <begin position="339"/>
        <end position="360"/>
    </location>
</feature>
<dbReference type="Pfam" id="PF22776">
    <property type="entry name" value="K_trans_C"/>
    <property type="match status" value="1"/>
</dbReference>
<comment type="similarity">
    <text evidence="2 12">Belongs to the HAK/KUP transporter (TC 2.A.72) family.</text>
</comment>
<protein>
    <recommendedName>
        <fullName evidence="12">Probable potassium transport system protein Kup</fullName>
    </recommendedName>
</protein>
<keyword evidence="11 12" id="KW-0472">Membrane</keyword>
<evidence type="ECO:0000256" key="12">
    <source>
        <dbReference type="HAMAP-Rule" id="MF_01522"/>
    </source>
</evidence>
<name>A0A318KNZ7_9NEIS</name>
<evidence type="ECO:0000256" key="8">
    <source>
        <dbReference type="ARBA" id="ARBA00022958"/>
    </source>
</evidence>
<evidence type="ECO:0000313" key="15">
    <source>
        <dbReference type="EMBL" id="PXX79469.1"/>
    </source>
</evidence>
<feature type="transmembrane region" description="Helical" evidence="12">
    <location>
        <begin position="103"/>
        <end position="131"/>
    </location>
</feature>
<evidence type="ECO:0000259" key="13">
    <source>
        <dbReference type="Pfam" id="PF02705"/>
    </source>
</evidence>
<keyword evidence="10 12" id="KW-0406">Ion transport</keyword>
<keyword evidence="5 12" id="KW-0633">Potassium transport</keyword>
<evidence type="ECO:0000256" key="5">
    <source>
        <dbReference type="ARBA" id="ARBA00022538"/>
    </source>
</evidence>
<feature type="transmembrane region" description="Helical" evidence="12">
    <location>
        <begin position="171"/>
        <end position="192"/>
    </location>
</feature>
<dbReference type="EMBL" id="QJKI01000006">
    <property type="protein sequence ID" value="PXX79469.1"/>
    <property type="molecule type" value="Genomic_DNA"/>
</dbReference>
<dbReference type="OrthoDB" id="9805577at2"/>
<dbReference type="GO" id="GO:0005886">
    <property type="term" value="C:plasma membrane"/>
    <property type="evidence" value="ECO:0007669"/>
    <property type="project" value="UniProtKB-SubCell"/>
</dbReference>
<keyword evidence="7 12" id="KW-0769">Symport</keyword>
<evidence type="ECO:0000256" key="10">
    <source>
        <dbReference type="ARBA" id="ARBA00023065"/>
    </source>
</evidence>
<dbReference type="GO" id="GO:0015293">
    <property type="term" value="F:symporter activity"/>
    <property type="evidence" value="ECO:0007669"/>
    <property type="project" value="UniProtKB-UniRule"/>
</dbReference>
<keyword evidence="16" id="KW-1185">Reference proteome</keyword>
<dbReference type="PANTHER" id="PTHR30540:SF79">
    <property type="entry name" value="LOW AFFINITY POTASSIUM TRANSPORT SYSTEM PROTEIN KUP"/>
    <property type="match status" value="1"/>
</dbReference>
<sequence>MSSASGHKPALPALTLAALGIVYGDIGTSPLYTLKECFSAHTHLTPTVANVTGILSLIFWSIIVVVTLKYISFVLRADNKGEGGILTLAALAGRKLEGLPRSLVLVLGLLGAGLFFGEVVITPAISVLSAVEGLEVVAPELDAYVLPLALGVLIALFLIQKSGTAKVGAFFGPIMGLWFLTLGALGVLGISKQPAVLQAVNPMLGLSFLADHGWASLLALGSVVLALTGAEALYADMGHFGRKPIRYAWFSLVLPALLLNYFGQGAHLLSNPEAVENPFFHLAPDWATMPLVALATAATVIASQAVISGVFSLTRQAIQQGLLSRLTIQHTSDHEIGQIYIPGVNWALLGSVIIVVLAFQNSSALAAAYGIAVTGTMIITSILSCTVAHRQWGWPLAVAVALLSALLVIDVPFFVANVLKLFSGGWLPLVIGLVMFVIMSTWRRGRELLFQRLQEQALPLDSFIENLETYPPTRVQGTAVFLNSATLGVPHALLHNLKHNKVLHERIVLMTVQNIDEPYVKTENRVQVTRLSNSFWQVVARYGFKEVPNVPEILDLCAGQGLEFEPMDTSFFLSRETLISTDRPGMARWREKLFVLQSKNALRATDFFQIPANRVVEMGTQVEL</sequence>
<feature type="transmembrane region" description="Helical" evidence="12">
    <location>
        <begin position="143"/>
        <end position="159"/>
    </location>
</feature>
<dbReference type="Proteomes" id="UP000247555">
    <property type="component" value="Unassembled WGS sequence"/>
</dbReference>
<feature type="transmembrane region" description="Helical" evidence="12">
    <location>
        <begin position="366"/>
        <end position="387"/>
    </location>
</feature>
<keyword evidence="6 12" id="KW-0812">Transmembrane</keyword>
<comment type="catalytic activity">
    <reaction evidence="12">
        <text>K(+)(in) + H(+)(in) = K(+)(out) + H(+)(out)</text>
        <dbReference type="Rhea" id="RHEA:28490"/>
        <dbReference type="ChEBI" id="CHEBI:15378"/>
        <dbReference type="ChEBI" id="CHEBI:29103"/>
    </reaction>
</comment>
<evidence type="ECO:0000256" key="7">
    <source>
        <dbReference type="ARBA" id="ARBA00022847"/>
    </source>
</evidence>
<keyword evidence="9 12" id="KW-1133">Transmembrane helix</keyword>
<dbReference type="AlphaFoldDB" id="A0A318KNZ7"/>
<comment type="subcellular location">
    <subcellularLocation>
        <location evidence="12">Cell membrane</location>
        <topology evidence="12">Multi-pass membrane protein</topology>
    </subcellularLocation>
    <subcellularLocation>
        <location evidence="1">Membrane</location>
        <topology evidence="1">Multi-pass membrane protein</topology>
    </subcellularLocation>
</comment>
<dbReference type="PANTHER" id="PTHR30540">
    <property type="entry name" value="OSMOTIC STRESS POTASSIUM TRANSPORTER"/>
    <property type="match status" value="1"/>
</dbReference>
<evidence type="ECO:0000256" key="2">
    <source>
        <dbReference type="ARBA" id="ARBA00007019"/>
    </source>
</evidence>
<feature type="transmembrane region" description="Helical" evidence="12">
    <location>
        <begin position="212"/>
        <end position="235"/>
    </location>
</feature>
<accession>A0A318KNZ7</accession>
<organism evidence="15 16">
    <name type="scientific">Rivihabitans pingtungensis</name>
    <dbReference type="NCBI Taxonomy" id="1054498"/>
    <lineage>
        <taxon>Bacteria</taxon>
        <taxon>Pseudomonadati</taxon>
        <taxon>Pseudomonadota</taxon>
        <taxon>Betaproteobacteria</taxon>
        <taxon>Neisseriales</taxon>
        <taxon>Aquaspirillaceae</taxon>
        <taxon>Rivihabitans</taxon>
    </lineage>
</organism>
<evidence type="ECO:0000256" key="9">
    <source>
        <dbReference type="ARBA" id="ARBA00022989"/>
    </source>
</evidence>
<gene>
    <name evidence="12" type="primary">kup</name>
    <name evidence="15" type="ORF">DFR34_106105</name>
</gene>
<dbReference type="NCBIfam" id="NF008015">
    <property type="entry name" value="PRK10745.1"/>
    <property type="match status" value="1"/>
</dbReference>
<evidence type="ECO:0000256" key="4">
    <source>
        <dbReference type="ARBA" id="ARBA00022475"/>
    </source>
</evidence>
<dbReference type="HAMAP" id="MF_01522">
    <property type="entry name" value="Kup"/>
    <property type="match status" value="1"/>
</dbReference>
<feature type="transmembrane region" description="Helical" evidence="12">
    <location>
        <begin position="394"/>
        <end position="415"/>
    </location>
</feature>
<keyword evidence="8 12" id="KW-0630">Potassium</keyword>
<comment type="caution">
    <text evidence="15">The sequence shown here is derived from an EMBL/GenBank/DDBJ whole genome shotgun (WGS) entry which is preliminary data.</text>
</comment>
<dbReference type="RefSeq" id="WP_110390381.1">
    <property type="nucleotide sequence ID" value="NZ_QJKI01000006.1"/>
</dbReference>
<feature type="transmembrane region" description="Helical" evidence="12">
    <location>
        <begin position="289"/>
        <end position="318"/>
    </location>
</feature>
<keyword evidence="4 12" id="KW-1003">Cell membrane</keyword>
<dbReference type="GO" id="GO:0015079">
    <property type="term" value="F:potassium ion transmembrane transporter activity"/>
    <property type="evidence" value="ECO:0007669"/>
    <property type="project" value="UniProtKB-UniRule"/>
</dbReference>
<evidence type="ECO:0000256" key="11">
    <source>
        <dbReference type="ARBA" id="ARBA00023136"/>
    </source>
</evidence>
<evidence type="ECO:0000256" key="3">
    <source>
        <dbReference type="ARBA" id="ARBA00022448"/>
    </source>
</evidence>
<dbReference type="Pfam" id="PF02705">
    <property type="entry name" value="K_trans"/>
    <property type="match status" value="1"/>
</dbReference>
<proteinExistence type="inferred from homology"/>
<evidence type="ECO:0000259" key="14">
    <source>
        <dbReference type="Pfam" id="PF22776"/>
    </source>
</evidence>
<evidence type="ECO:0000313" key="16">
    <source>
        <dbReference type="Proteomes" id="UP000247555"/>
    </source>
</evidence>